<dbReference type="GO" id="GO:0033619">
    <property type="term" value="P:membrane protein proteolysis"/>
    <property type="evidence" value="ECO:0007669"/>
    <property type="project" value="TreeGrafter"/>
</dbReference>
<feature type="transmembrane region" description="Helical" evidence="9">
    <location>
        <begin position="804"/>
        <end position="821"/>
    </location>
</feature>
<keyword evidence="5" id="KW-0378">Hydrolase</keyword>
<feature type="chain" id="PRO_5030173135" description="PA domain-containing protein" evidence="10">
    <location>
        <begin position="21"/>
        <end position="871"/>
    </location>
</feature>
<evidence type="ECO:0000256" key="9">
    <source>
        <dbReference type="SAM" id="Phobius"/>
    </source>
</evidence>
<dbReference type="Pfam" id="PF02225">
    <property type="entry name" value="PA"/>
    <property type="match status" value="1"/>
</dbReference>
<dbReference type="GO" id="GO:0042500">
    <property type="term" value="F:aspartic endopeptidase activity, intramembrane cleaving"/>
    <property type="evidence" value="ECO:0007669"/>
    <property type="project" value="InterPro"/>
</dbReference>
<evidence type="ECO:0000256" key="10">
    <source>
        <dbReference type="SAM" id="SignalP"/>
    </source>
</evidence>
<proteinExistence type="inferred from homology"/>
<evidence type="ECO:0000256" key="3">
    <source>
        <dbReference type="ARBA" id="ARBA00022692"/>
    </source>
</evidence>
<comment type="subcellular location">
    <subcellularLocation>
        <location evidence="1">Endosome membrane</location>
        <topology evidence="1">Multi-pass membrane protein</topology>
    </subcellularLocation>
</comment>
<keyword evidence="13" id="KW-1185">Reference proteome</keyword>
<evidence type="ECO:0000256" key="6">
    <source>
        <dbReference type="ARBA" id="ARBA00022989"/>
    </source>
</evidence>
<dbReference type="GO" id="GO:0030660">
    <property type="term" value="C:Golgi-associated vesicle membrane"/>
    <property type="evidence" value="ECO:0007669"/>
    <property type="project" value="TreeGrafter"/>
</dbReference>
<dbReference type="InterPro" id="IPR003137">
    <property type="entry name" value="PA_domain"/>
</dbReference>
<accession>K0T5W7</accession>
<keyword evidence="6 9" id="KW-1133">Transmembrane helix</keyword>
<feature type="region of interest" description="Disordered" evidence="8">
    <location>
        <begin position="56"/>
        <end position="84"/>
    </location>
</feature>
<dbReference type="PANTHER" id="PTHR12174">
    <property type="entry name" value="SIGNAL PEPTIDE PEPTIDASE"/>
    <property type="match status" value="1"/>
</dbReference>
<dbReference type="SUPFAM" id="SSF52025">
    <property type="entry name" value="PA domain"/>
    <property type="match status" value="1"/>
</dbReference>
<keyword evidence="7 9" id="KW-0472">Membrane</keyword>
<protein>
    <recommendedName>
        <fullName evidence="11">PA domain-containing protein</fullName>
    </recommendedName>
</protein>
<dbReference type="InterPro" id="IPR007369">
    <property type="entry name" value="Peptidase_A22B_SPP"/>
</dbReference>
<dbReference type="GO" id="GO:0005765">
    <property type="term" value="C:lysosomal membrane"/>
    <property type="evidence" value="ECO:0007669"/>
    <property type="project" value="TreeGrafter"/>
</dbReference>
<dbReference type="GO" id="GO:0098554">
    <property type="term" value="C:cytoplasmic side of endoplasmic reticulum membrane"/>
    <property type="evidence" value="ECO:0007669"/>
    <property type="project" value="TreeGrafter"/>
</dbReference>
<evidence type="ECO:0000256" key="8">
    <source>
        <dbReference type="SAM" id="MobiDB-lite"/>
    </source>
</evidence>
<dbReference type="EMBL" id="AGNL01005697">
    <property type="protein sequence ID" value="EJK72524.1"/>
    <property type="molecule type" value="Genomic_DNA"/>
</dbReference>
<evidence type="ECO:0000313" key="12">
    <source>
        <dbReference type="EMBL" id="EJK72524.1"/>
    </source>
</evidence>
<feature type="domain" description="PA" evidence="11">
    <location>
        <begin position="95"/>
        <end position="176"/>
    </location>
</feature>
<dbReference type="AlphaFoldDB" id="K0T5W7"/>
<keyword evidence="4" id="KW-0967">Endosome</keyword>
<feature type="transmembrane region" description="Helical" evidence="9">
    <location>
        <begin position="640"/>
        <end position="660"/>
    </location>
</feature>
<evidence type="ECO:0000256" key="2">
    <source>
        <dbReference type="ARBA" id="ARBA00006859"/>
    </source>
</evidence>
<evidence type="ECO:0000256" key="1">
    <source>
        <dbReference type="ARBA" id="ARBA00004337"/>
    </source>
</evidence>
<dbReference type="GO" id="GO:0010008">
    <property type="term" value="C:endosome membrane"/>
    <property type="evidence" value="ECO:0007669"/>
    <property type="project" value="UniProtKB-SubCell"/>
</dbReference>
<dbReference type="Pfam" id="PF04258">
    <property type="entry name" value="Peptidase_A22B"/>
    <property type="match status" value="1"/>
</dbReference>
<feature type="transmembrane region" description="Helical" evidence="9">
    <location>
        <begin position="778"/>
        <end position="798"/>
    </location>
</feature>
<dbReference type="eggNOG" id="KOG2442">
    <property type="taxonomic scope" value="Eukaryota"/>
</dbReference>
<dbReference type="PANTHER" id="PTHR12174:SF75">
    <property type="entry name" value="SIGNAL PEPTIDE PEPTIDASE-LIKE 2"/>
    <property type="match status" value="1"/>
</dbReference>
<comment type="similarity">
    <text evidence="2">Belongs to the peptidase A22B family.</text>
</comment>
<feature type="transmembrane region" description="Helical" evidence="9">
    <location>
        <begin position="352"/>
        <end position="371"/>
    </location>
</feature>
<dbReference type="OrthoDB" id="29661at2759"/>
<feature type="region of interest" description="Disordered" evidence="8">
    <location>
        <begin position="428"/>
        <end position="496"/>
    </location>
</feature>
<evidence type="ECO:0000313" key="13">
    <source>
        <dbReference type="Proteomes" id="UP000266841"/>
    </source>
</evidence>
<feature type="transmembrane region" description="Helical" evidence="9">
    <location>
        <begin position="511"/>
        <end position="529"/>
    </location>
</feature>
<feature type="transmembrane region" description="Helical" evidence="9">
    <location>
        <begin position="579"/>
        <end position="603"/>
    </location>
</feature>
<keyword evidence="3 9" id="KW-0812">Transmembrane</keyword>
<feature type="transmembrane region" description="Helical" evidence="9">
    <location>
        <begin position="707"/>
        <end position="728"/>
    </location>
</feature>
<feature type="compositionally biased region" description="Polar residues" evidence="8">
    <location>
        <begin position="433"/>
        <end position="456"/>
    </location>
</feature>
<name>K0T5W7_THAOC</name>
<feature type="transmembrane region" description="Helical" evidence="9">
    <location>
        <begin position="609"/>
        <end position="628"/>
    </location>
</feature>
<reference evidence="12 13" key="1">
    <citation type="journal article" date="2012" name="Genome Biol.">
        <title>Genome and low-iron response of an oceanic diatom adapted to chronic iron limitation.</title>
        <authorList>
            <person name="Lommer M."/>
            <person name="Specht M."/>
            <person name="Roy A.S."/>
            <person name="Kraemer L."/>
            <person name="Andreson R."/>
            <person name="Gutowska M.A."/>
            <person name="Wolf J."/>
            <person name="Bergner S.V."/>
            <person name="Schilhabel M.B."/>
            <person name="Klostermeier U.C."/>
            <person name="Beiko R.G."/>
            <person name="Rosenstiel P."/>
            <person name="Hippler M."/>
            <person name="Laroche J."/>
        </authorList>
    </citation>
    <scope>NUCLEOTIDE SEQUENCE [LARGE SCALE GENOMIC DNA]</scope>
    <source>
        <strain evidence="12 13">CCMP1005</strain>
    </source>
</reference>
<dbReference type="SMART" id="SM00730">
    <property type="entry name" value="PSN"/>
    <property type="match status" value="1"/>
</dbReference>
<dbReference type="Gene3D" id="3.50.30.30">
    <property type="match status" value="1"/>
</dbReference>
<dbReference type="GO" id="GO:0098553">
    <property type="term" value="C:lumenal side of endoplasmic reticulum membrane"/>
    <property type="evidence" value="ECO:0007669"/>
    <property type="project" value="TreeGrafter"/>
</dbReference>
<dbReference type="InterPro" id="IPR006639">
    <property type="entry name" value="Preselin/SPP"/>
</dbReference>
<dbReference type="InterPro" id="IPR046450">
    <property type="entry name" value="PA_dom_sf"/>
</dbReference>
<feature type="signal peptide" evidence="10">
    <location>
        <begin position="1"/>
        <end position="20"/>
    </location>
</feature>
<dbReference type="OMA" id="CESAKEY"/>
<comment type="caution">
    <text evidence="12">The sequence shown here is derived from an EMBL/GenBank/DDBJ whole genome shotgun (WGS) entry which is preliminary data.</text>
</comment>
<evidence type="ECO:0000256" key="4">
    <source>
        <dbReference type="ARBA" id="ARBA00022753"/>
    </source>
</evidence>
<dbReference type="Proteomes" id="UP000266841">
    <property type="component" value="Unassembled WGS sequence"/>
</dbReference>
<evidence type="ECO:0000256" key="5">
    <source>
        <dbReference type="ARBA" id="ARBA00022801"/>
    </source>
</evidence>
<organism evidence="12 13">
    <name type="scientific">Thalassiosira oceanica</name>
    <name type="common">Marine diatom</name>
    <dbReference type="NCBI Taxonomy" id="159749"/>
    <lineage>
        <taxon>Eukaryota</taxon>
        <taxon>Sar</taxon>
        <taxon>Stramenopiles</taxon>
        <taxon>Ochrophyta</taxon>
        <taxon>Bacillariophyta</taxon>
        <taxon>Coscinodiscophyceae</taxon>
        <taxon>Thalassiosirophycidae</taxon>
        <taxon>Thalassiosirales</taxon>
        <taxon>Thalassiosiraceae</taxon>
        <taxon>Thalassiosira</taxon>
    </lineage>
</organism>
<evidence type="ECO:0000256" key="7">
    <source>
        <dbReference type="ARBA" id="ARBA00023136"/>
    </source>
</evidence>
<evidence type="ECO:0000259" key="11">
    <source>
        <dbReference type="Pfam" id="PF02225"/>
    </source>
</evidence>
<keyword evidence="10" id="KW-0732">Signal</keyword>
<sequence>MKISELLTGALLILSVAANAATPSAYIDVRLVTSSSDSDLSTYQFRIEAAESDFAGAAPPKAPRWATEVPLSDEDSGSPHSLNSKSAHKSLYLSYTLVTPPSSDEYLCNESEGDSDYLNASGNSNVFDSQSGLSGMEGRFILVPRGHCTFEAKARSAQRLGAKGVIIRNTLDSRYGLKDESIGDAGISNIRWPKPRQDYECEPKAADKFGFRAEVDINRFRFEPGYKHSHNNPLLTGTDVEEGNLCMLDDPKGFQAHCPTQRCLLTGKKIGDDKMEACCAFDTLVRMSSDGDDDGDSIPAHEEEAVTIPALFLSMERGDELYDLVLDTSNNSGGTTLQYISIVPYERWYPDAHFSSFMLWALAVFAVWISCHQSANEFRSSWKTISSAIQEGVLIFQRGGTGPTRDRADTDDTVDLADDIHLEISNDDDLELTEQSGATTSSSDPASSLNSTTNGGEANADFVGSPTNGESNEARRIEATRQQPPPRPVDLQSQSTNADVQRREILSFHSVVFMVAVVAFIFILFFFRLKSAVMILWGLGGAYVLKIVLFSPLLTELLPKLSDRVQGKLSVVVYKNYTIFDMITAIAGLSIALAWIAVGLSHVQPMNNFYYWFIQDVMAVCYAILIISGVNVSSMMVPSVLLFVAFFYDVFYVFIAPLLLGTSSGGSESSAVSHCEKYPDDSECRGALAPLPFVLAFPFLNDYRGGYSSISLVDVILPGLLISFTARYDAARALVKKIARVTIIPNNAVEEADAATSDDSKGLQRHLTTLKSALFKGYFGPLTLAYALGLGTFIVVSTTMSQPALLYLAPICLMAIFFLGLKRRELSELWKGPSSLRKANKLISVASRVPSMREEQTRAASGNLAETTSVA</sequence>
<feature type="transmembrane region" description="Helical" evidence="9">
    <location>
        <begin position="535"/>
        <end position="558"/>
    </location>
</feature>
<gene>
    <name evidence="12" type="ORF">THAOC_05937</name>
</gene>